<protein>
    <submittedName>
        <fullName evidence="1">Uncharacterized protein</fullName>
    </submittedName>
</protein>
<reference evidence="1" key="1">
    <citation type="submission" date="2021-05" db="EMBL/GenBank/DDBJ databases">
        <authorList>
            <person name="Scholz U."/>
            <person name="Mascher M."/>
            <person name="Fiebig A."/>
        </authorList>
    </citation>
    <scope>NUCLEOTIDE SEQUENCE [LARGE SCALE GENOMIC DNA]</scope>
</reference>
<dbReference type="EnsemblPlants" id="AVESA.00010b.r2.3CG0460810.1">
    <property type="protein sequence ID" value="AVESA.00010b.r2.3CG0460810.1.CDS"/>
    <property type="gene ID" value="AVESA.00010b.r2.3CG0460810"/>
</dbReference>
<evidence type="ECO:0000313" key="1">
    <source>
        <dbReference type="EnsemblPlants" id="AVESA.00010b.r2.3CG0460810.1.CDS"/>
    </source>
</evidence>
<accession>A0ACD5VJI6</accession>
<reference evidence="1" key="2">
    <citation type="submission" date="2025-09" db="UniProtKB">
        <authorList>
            <consortium name="EnsemblPlants"/>
        </authorList>
    </citation>
    <scope>IDENTIFICATION</scope>
</reference>
<sequence length="427" mass="47655">MMAAEWEAESMLSSSSSEEEEVEWKVRGCTVRDCVCSWHFYGSPQTPRVAPGTDCLRIPAGADPSPAWSLIVGVKDGAALRLRRLRVARSGRILGRSDDALEFFNDIQRPTAQGFSASAALAPGGRSLCVLHQADNEKPQALQLTLQPQTADTDELHLPEIQGTSRCIPISTGGQFWALSATVIHGFEFSLLMRRLVPGDAGNGWQQVGEAYTSPHVRDDSPGRWFLQGFAVLPLPEAKQLILVSFKQKGLFFTFAPDSGEWTRVPTDATRRLDYVPIPGRAVYVEQDQAVYMLRHNTIYAYKLTYQGDDQGRRQLKLDPPIKIDTVCPFYSCDGYGFLARLGDRLMCSVWISLGFGEPCLCDNLHAIVTTFHLHSPAQGQGGIKVIHSSFRRVDIEPNERTRNSAFYWRTRTRTLRCCSNTKGRRI</sequence>
<evidence type="ECO:0000313" key="2">
    <source>
        <dbReference type="Proteomes" id="UP001732700"/>
    </source>
</evidence>
<keyword evidence="2" id="KW-1185">Reference proteome</keyword>
<dbReference type="Proteomes" id="UP001732700">
    <property type="component" value="Chromosome 3C"/>
</dbReference>
<name>A0ACD5VJI6_AVESA</name>
<proteinExistence type="predicted"/>
<organism evidence="1 2">
    <name type="scientific">Avena sativa</name>
    <name type="common">Oat</name>
    <dbReference type="NCBI Taxonomy" id="4498"/>
    <lineage>
        <taxon>Eukaryota</taxon>
        <taxon>Viridiplantae</taxon>
        <taxon>Streptophyta</taxon>
        <taxon>Embryophyta</taxon>
        <taxon>Tracheophyta</taxon>
        <taxon>Spermatophyta</taxon>
        <taxon>Magnoliopsida</taxon>
        <taxon>Liliopsida</taxon>
        <taxon>Poales</taxon>
        <taxon>Poaceae</taxon>
        <taxon>BOP clade</taxon>
        <taxon>Pooideae</taxon>
        <taxon>Poodae</taxon>
        <taxon>Poeae</taxon>
        <taxon>Poeae Chloroplast Group 1 (Aveneae type)</taxon>
        <taxon>Aveninae</taxon>
        <taxon>Avena</taxon>
    </lineage>
</organism>